<feature type="region of interest" description="Disordered" evidence="1">
    <location>
        <begin position="1"/>
        <end position="32"/>
    </location>
</feature>
<evidence type="ECO:0000313" key="2">
    <source>
        <dbReference type="EMBL" id="KAI5061004.1"/>
    </source>
</evidence>
<evidence type="ECO:0000313" key="3">
    <source>
        <dbReference type="Proteomes" id="UP000886520"/>
    </source>
</evidence>
<evidence type="ECO:0000256" key="1">
    <source>
        <dbReference type="SAM" id="MobiDB-lite"/>
    </source>
</evidence>
<feature type="compositionally biased region" description="Acidic residues" evidence="1">
    <location>
        <begin position="375"/>
        <end position="396"/>
    </location>
</feature>
<feature type="compositionally biased region" description="Polar residues" evidence="1">
    <location>
        <begin position="196"/>
        <end position="205"/>
    </location>
</feature>
<dbReference type="Proteomes" id="UP000886520">
    <property type="component" value="Chromosome 23"/>
</dbReference>
<feature type="region of interest" description="Disordered" evidence="1">
    <location>
        <begin position="367"/>
        <end position="407"/>
    </location>
</feature>
<reference evidence="2" key="1">
    <citation type="submission" date="2021-01" db="EMBL/GenBank/DDBJ databases">
        <title>Adiantum capillus-veneris genome.</title>
        <authorList>
            <person name="Fang Y."/>
            <person name="Liao Q."/>
        </authorList>
    </citation>
    <scope>NUCLEOTIDE SEQUENCE</scope>
    <source>
        <strain evidence="2">H3</strain>
        <tissue evidence="2">Leaf</tissue>
    </source>
</reference>
<name>A0A9D4U5T4_ADICA</name>
<feature type="region of interest" description="Disordered" evidence="1">
    <location>
        <begin position="556"/>
        <end position="587"/>
    </location>
</feature>
<accession>A0A9D4U5T4</accession>
<organism evidence="2 3">
    <name type="scientific">Adiantum capillus-veneris</name>
    <name type="common">Maidenhair fern</name>
    <dbReference type="NCBI Taxonomy" id="13818"/>
    <lineage>
        <taxon>Eukaryota</taxon>
        <taxon>Viridiplantae</taxon>
        <taxon>Streptophyta</taxon>
        <taxon>Embryophyta</taxon>
        <taxon>Tracheophyta</taxon>
        <taxon>Polypodiopsida</taxon>
        <taxon>Polypodiidae</taxon>
        <taxon>Polypodiales</taxon>
        <taxon>Pteridineae</taxon>
        <taxon>Pteridaceae</taxon>
        <taxon>Vittarioideae</taxon>
        <taxon>Adiantum</taxon>
    </lineage>
</organism>
<comment type="caution">
    <text evidence="2">The sequence shown here is derived from an EMBL/GenBank/DDBJ whole genome shotgun (WGS) entry which is preliminary data.</text>
</comment>
<feature type="compositionally biased region" description="Basic and acidic residues" evidence="1">
    <location>
        <begin position="413"/>
        <end position="424"/>
    </location>
</feature>
<sequence>MVSPSSETAPASLLREDATQKTQKRKKIKSAELEEMHAASQRLLRETRNASFKPQVMAGKSITSVLEKIRLRKKQLVQGRGFAFVGLQPDGSDSLEILNDELSSFRSLASQSEDLVQAECTGIWENKVEKTLSNNANKKVAEEVKAASIPEGHAERDVDVVKPPDINSGHQSDDMETSPYRGSGNAFRAPMEDTQDLLSCSESSGNENDEDLNLDKEEDEVFGGSRVNLQLDTETQDDYEEWVDEAANKENVEPASADRISNRRICKGPSVRALIDDEAEDEDEDVLVPGEDDEGDEGEDLDDMVVEEINEKVRDKEKRAELHRKWLEQQDAVMTDDILLRLKTGWKPRESRKRGLEFLDEEVNLFAEKERDIEESPNEDPELQEDHESPDEDTQDVEALKDDVDPHEERAYKSLEELNDVHESSDDEEVEQRMMRERFLQESAEQGEFMSPAEDETSREIFGLINKVNIATSNKKLKRGSMNDLRYLSGGTSNSNSSFASKPSFLRRSVSSTLSMVQRLGSNSGSGTRSFIFGRDDSNSSHSFDQHMTLRENKENLEPTAGSIKQSPQTRQLGPGKDNSKAAKPSAMRLGPSLFEILRRQSMDLDHSLKKNSFEEGNHPISPILTAFKPLKSTNTPRGLRRA</sequence>
<feature type="compositionally biased region" description="Basic and acidic residues" evidence="1">
    <location>
        <begin position="398"/>
        <end position="407"/>
    </location>
</feature>
<gene>
    <name evidence="2" type="ORF">GOP47_0023509</name>
</gene>
<feature type="compositionally biased region" description="Polar residues" evidence="1">
    <location>
        <begin position="563"/>
        <end position="572"/>
    </location>
</feature>
<feature type="compositionally biased region" description="Acidic residues" evidence="1">
    <location>
        <begin position="207"/>
        <end position="221"/>
    </location>
</feature>
<feature type="compositionally biased region" description="Basic and acidic residues" evidence="1">
    <location>
        <begin position="152"/>
        <end position="162"/>
    </location>
</feature>
<dbReference type="PANTHER" id="PTHR36005">
    <property type="entry name" value="DNA LIGASE-LIKE PROTEIN"/>
    <property type="match status" value="1"/>
</dbReference>
<feature type="region of interest" description="Disordered" evidence="1">
    <location>
        <begin position="275"/>
        <end position="303"/>
    </location>
</feature>
<feature type="region of interest" description="Disordered" evidence="1">
    <location>
        <begin position="147"/>
        <end position="234"/>
    </location>
</feature>
<keyword evidence="3" id="KW-1185">Reference proteome</keyword>
<dbReference type="EMBL" id="JABFUD020000023">
    <property type="protein sequence ID" value="KAI5061004.1"/>
    <property type="molecule type" value="Genomic_DNA"/>
</dbReference>
<protein>
    <submittedName>
        <fullName evidence="2">Uncharacterized protein</fullName>
    </submittedName>
</protein>
<proteinExistence type="predicted"/>
<dbReference type="PANTHER" id="PTHR36005:SF1">
    <property type="entry name" value="DNA LIGASE-LIKE PROTEIN"/>
    <property type="match status" value="1"/>
</dbReference>
<dbReference type="OrthoDB" id="1919305at2759"/>
<feature type="region of interest" description="Disordered" evidence="1">
    <location>
        <begin position="413"/>
        <end position="432"/>
    </location>
</feature>
<dbReference type="AlphaFoldDB" id="A0A9D4U5T4"/>
<feature type="compositionally biased region" description="Acidic residues" evidence="1">
    <location>
        <begin position="276"/>
        <end position="303"/>
    </location>
</feature>